<proteinExistence type="predicted"/>
<dbReference type="InterPro" id="IPR050266">
    <property type="entry name" value="AB_hydrolase_sf"/>
</dbReference>
<dbReference type="PRINTS" id="PR00111">
    <property type="entry name" value="ABHYDROLASE"/>
</dbReference>
<keyword evidence="4" id="KW-1185">Reference proteome</keyword>
<feature type="compositionally biased region" description="Pro residues" evidence="1">
    <location>
        <begin position="319"/>
        <end position="333"/>
    </location>
</feature>
<evidence type="ECO:0000259" key="2">
    <source>
        <dbReference type="Pfam" id="PF12697"/>
    </source>
</evidence>
<sequence>MSIVLTLLLVLLLALALLFGWLFLRTRSLAREAEATVPQAGQVVPVEGGAIHYVEYGKPDAPPVVLIHGISAQLQHFTYAVAPLLSEEFRVIVIDRPGCGYSRRDRDELAALPEQARMIGEFLDNLGIEKPVIAGHSLGGAVTLAIALDRPDKTAAIALIAPATQMQDKVDPIFKGLEIRSPFMRRLIGHTIAVPAAKASAAQVLAHAFAPESPAADFMTRAGAALGLRPKAFITGSSDLVMLEGAMPKQVVRYDKLKVKGGILYGTEDKVLSADLHGRSMMRYGLSYDELEGRGHMLPITAPEDCANFIRRIAERAKPPAPAAEPPAEPPADMPYTGGEA</sequence>
<organism evidence="3 4">
    <name type="scientific">Pseudooceanicola lipolyticus</name>
    <dbReference type="NCBI Taxonomy" id="2029104"/>
    <lineage>
        <taxon>Bacteria</taxon>
        <taxon>Pseudomonadati</taxon>
        <taxon>Pseudomonadota</taxon>
        <taxon>Alphaproteobacteria</taxon>
        <taxon>Rhodobacterales</taxon>
        <taxon>Paracoccaceae</taxon>
        <taxon>Pseudooceanicola</taxon>
    </lineage>
</organism>
<comment type="caution">
    <text evidence="3">The sequence shown here is derived from an EMBL/GenBank/DDBJ whole genome shotgun (WGS) entry which is preliminary data.</text>
</comment>
<dbReference type="GO" id="GO:0016020">
    <property type="term" value="C:membrane"/>
    <property type="evidence" value="ECO:0007669"/>
    <property type="project" value="TreeGrafter"/>
</dbReference>
<evidence type="ECO:0000313" key="3">
    <source>
        <dbReference type="EMBL" id="PJE37091.1"/>
    </source>
</evidence>
<dbReference type="PANTHER" id="PTHR43798">
    <property type="entry name" value="MONOACYLGLYCEROL LIPASE"/>
    <property type="match status" value="1"/>
</dbReference>
<dbReference type="EMBL" id="PGTB01000022">
    <property type="protein sequence ID" value="PJE37091.1"/>
    <property type="molecule type" value="Genomic_DNA"/>
</dbReference>
<dbReference type="OrthoDB" id="9815441at2"/>
<accession>A0A2M8J2T1</accession>
<keyword evidence="3" id="KW-0378">Hydrolase</keyword>
<evidence type="ECO:0000313" key="4">
    <source>
        <dbReference type="Proteomes" id="UP000231553"/>
    </source>
</evidence>
<feature type="region of interest" description="Disordered" evidence="1">
    <location>
        <begin position="317"/>
        <end position="341"/>
    </location>
</feature>
<dbReference type="PANTHER" id="PTHR43798:SF33">
    <property type="entry name" value="HYDROLASE, PUTATIVE (AFU_ORTHOLOGUE AFUA_2G14860)-RELATED"/>
    <property type="match status" value="1"/>
</dbReference>
<dbReference type="Gene3D" id="3.40.50.1820">
    <property type="entry name" value="alpha/beta hydrolase"/>
    <property type="match status" value="1"/>
</dbReference>
<protein>
    <submittedName>
        <fullName evidence="3">Alpha/beta hydrolase</fullName>
    </submittedName>
</protein>
<dbReference type="RefSeq" id="WP_100162111.1">
    <property type="nucleotide sequence ID" value="NZ_PGTB01000022.1"/>
</dbReference>
<dbReference type="AlphaFoldDB" id="A0A2M8J2T1"/>
<evidence type="ECO:0000256" key="1">
    <source>
        <dbReference type="SAM" id="MobiDB-lite"/>
    </source>
</evidence>
<reference evidence="3 4" key="1">
    <citation type="journal article" date="2018" name="Int. J. Syst. Evol. Microbiol.">
        <title>Pseudooceanicola lipolyticus sp. nov., a marine alphaproteobacterium, reclassification of Oceanicola flagellatus as Pseudooceanicola flagellatus comb. nov. and emended description of the genus Pseudooceanicola.</title>
        <authorList>
            <person name="Huang M.-M."/>
            <person name="Guo L.-L."/>
            <person name="Wu Y.-H."/>
            <person name="Lai Q.-L."/>
            <person name="Shao Z.-Z."/>
            <person name="Wang C.-S."/>
            <person name="Wu M."/>
            <person name="Xu X.-W."/>
        </authorList>
    </citation>
    <scope>NUCLEOTIDE SEQUENCE [LARGE SCALE GENOMIC DNA]</scope>
    <source>
        <strain evidence="3 4">157</strain>
    </source>
</reference>
<gene>
    <name evidence="3" type="ORF">CVM52_08645</name>
</gene>
<dbReference type="Pfam" id="PF12697">
    <property type="entry name" value="Abhydrolase_6"/>
    <property type="match status" value="1"/>
</dbReference>
<name>A0A2M8J2T1_9RHOB</name>
<feature type="domain" description="AB hydrolase-1" evidence="2">
    <location>
        <begin position="64"/>
        <end position="308"/>
    </location>
</feature>
<dbReference type="InterPro" id="IPR000073">
    <property type="entry name" value="AB_hydrolase_1"/>
</dbReference>
<dbReference type="InterPro" id="IPR029058">
    <property type="entry name" value="AB_hydrolase_fold"/>
</dbReference>
<dbReference type="SUPFAM" id="SSF53474">
    <property type="entry name" value="alpha/beta-Hydrolases"/>
    <property type="match status" value="1"/>
</dbReference>
<dbReference type="Proteomes" id="UP000231553">
    <property type="component" value="Unassembled WGS sequence"/>
</dbReference>
<dbReference type="GO" id="GO:0016787">
    <property type="term" value="F:hydrolase activity"/>
    <property type="evidence" value="ECO:0007669"/>
    <property type="project" value="UniProtKB-KW"/>
</dbReference>